<feature type="signal peptide" evidence="2">
    <location>
        <begin position="1"/>
        <end position="46"/>
    </location>
</feature>
<feature type="region of interest" description="Disordered" evidence="1">
    <location>
        <begin position="52"/>
        <end position="81"/>
    </location>
</feature>
<comment type="caution">
    <text evidence="3">The sequence shown here is derived from an EMBL/GenBank/DDBJ whole genome shotgun (WGS) entry which is preliminary data.</text>
</comment>
<reference evidence="3 4" key="1">
    <citation type="submission" date="2024-09" db="EMBL/GenBank/DDBJ databases">
        <authorList>
            <person name="Sun Q."/>
            <person name="Mori K."/>
        </authorList>
    </citation>
    <scope>NUCLEOTIDE SEQUENCE [LARGE SCALE GENOMIC DNA]</scope>
    <source>
        <strain evidence="3 4">JCM 4362</strain>
    </source>
</reference>
<protein>
    <recommendedName>
        <fullName evidence="5">Lipoprotein</fullName>
    </recommendedName>
</protein>
<organism evidence="3 4">
    <name type="scientific">Streptomyces cremeus</name>
    <dbReference type="NCBI Taxonomy" id="66881"/>
    <lineage>
        <taxon>Bacteria</taxon>
        <taxon>Bacillati</taxon>
        <taxon>Actinomycetota</taxon>
        <taxon>Actinomycetes</taxon>
        <taxon>Kitasatosporales</taxon>
        <taxon>Streptomycetaceae</taxon>
        <taxon>Streptomyces</taxon>
    </lineage>
</organism>
<dbReference type="RefSeq" id="WP_345223117.1">
    <property type="nucleotide sequence ID" value="NZ_BAAAXE010000013.1"/>
</dbReference>
<evidence type="ECO:0008006" key="5">
    <source>
        <dbReference type="Google" id="ProtNLM"/>
    </source>
</evidence>
<evidence type="ECO:0000256" key="2">
    <source>
        <dbReference type="SAM" id="SignalP"/>
    </source>
</evidence>
<keyword evidence="4" id="KW-1185">Reference proteome</keyword>
<proteinExistence type="predicted"/>
<evidence type="ECO:0000256" key="1">
    <source>
        <dbReference type="SAM" id="MobiDB-lite"/>
    </source>
</evidence>
<keyword evidence="2" id="KW-0732">Signal</keyword>
<evidence type="ECO:0000313" key="4">
    <source>
        <dbReference type="Proteomes" id="UP001589718"/>
    </source>
</evidence>
<accession>A0ABV5PEV8</accession>
<evidence type="ECO:0000313" key="3">
    <source>
        <dbReference type="EMBL" id="MFB9521086.1"/>
    </source>
</evidence>
<dbReference type="EMBL" id="JBHMCR010000006">
    <property type="protein sequence ID" value="MFB9521086.1"/>
    <property type="molecule type" value="Genomic_DNA"/>
</dbReference>
<sequence length="277" mass="29160">MRNRPLRQARPVRPFLLVPPARPVRPLRLAAAGLAASSLLLLTACADGSAAEGSGTGGGAEAMKGKAVATSEPPGPMTPQQAKSVLVGEKDLADGWKFQEDVLVDVGDPSQNVLDKAEPAKCHILADVLNTGRLLTDFKVTRQAVFYDRTGSSVIAQDVSGYERPAEAERAMGSLAAAAKGCASFGATYEGRKVEVTVADFAVPALGEQKVSYRLKIDDAEKEQVLDYDVVSLRSGANISTLFNNWGEDGERGEKPFDRAVHRAAAALDGVAAGAKK</sequence>
<dbReference type="Proteomes" id="UP001589718">
    <property type="component" value="Unassembled WGS sequence"/>
</dbReference>
<gene>
    <name evidence="3" type="ORF">ACFFTU_14115</name>
</gene>
<feature type="chain" id="PRO_5047498807" description="Lipoprotein" evidence="2">
    <location>
        <begin position="47"/>
        <end position="277"/>
    </location>
</feature>
<name>A0ABV5PEV8_STRCM</name>